<keyword evidence="9" id="KW-1185">Reference proteome</keyword>
<evidence type="ECO:0000256" key="4">
    <source>
        <dbReference type="ARBA" id="ARBA00022603"/>
    </source>
</evidence>
<accession>A0ABU3SUK2</accession>
<comment type="function">
    <text evidence="2">Catalyzes the formation of N(7)-methylguanine at position 46 (m7G46) in tRNA.</text>
</comment>
<dbReference type="RefSeq" id="WP_316025347.1">
    <property type="nucleotide sequence ID" value="NZ_JAWDIO010000002.1"/>
</dbReference>
<evidence type="ECO:0000313" key="9">
    <source>
        <dbReference type="Proteomes" id="UP001247805"/>
    </source>
</evidence>
<dbReference type="SUPFAM" id="SSF53335">
    <property type="entry name" value="S-adenosyl-L-methionine-dependent methyltransferases"/>
    <property type="match status" value="1"/>
</dbReference>
<evidence type="ECO:0000256" key="3">
    <source>
        <dbReference type="ARBA" id="ARBA00011977"/>
    </source>
</evidence>
<name>A0ABU3SUK2_9ALTE</name>
<dbReference type="Proteomes" id="UP001247805">
    <property type="component" value="Unassembled WGS sequence"/>
</dbReference>
<dbReference type="Pfam" id="PF02390">
    <property type="entry name" value="Methyltransf_4"/>
    <property type="match status" value="1"/>
</dbReference>
<dbReference type="GO" id="GO:0032259">
    <property type="term" value="P:methylation"/>
    <property type="evidence" value="ECO:0007669"/>
    <property type="project" value="UniProtKB-KW"/>
</dbReference>
<evidence type="ECO:0000256" key="6">
    <source>
        <dbReference type="ARBA" id="ARBA00022691"/>
    </source>
</evidence>
<evidence type="ECO:0000256" key="7">
    <source>
        <dbReference type="ARBA" id="ARBA00022694"/>
    </source>
</evidence>
<protein>
    <recommendedName>
        <fullName evidence="3">tRNA (guanine(46)-N(7))-methyltransferase</fullName>
        <ecNumber evidence="3">2.1.1.33</ecNumber>
    </recommendedName>
</protein>
<evidence type="ECO:0000256" key="2">
    <source>
        <dbReference type="ARBA" id="ARBA00003015"/>
    </source>
</evidence>
<gene>
    <name evidence="8" type="ORF">RS130_06955</name>
</gene>
<dbReference type="Gene3D" id="3.40.50.150">
    <property type="entry name" value="Vaccinia Virus protein VP39"/>
    <property type="match status" value="1"/>
</dbReference>
<dbReference type="EC" id="2.1.1.33" evidence="3"/>
<dbReference type="InterPro" id="IPR003358">
    <property type="entry name" value="tRNA_(Gua-N-7)_MeTrfase_Trmb"/>
</dbReference>
<reference evidence="8 9" key="1">
    <citation type="submission" date="2023-10" db="EMBL/GenBank/DDBJ databases">
        <title>Glaciecola aquimarina strain GGW-M5 nov., isolated from a coastal seawater.</title>
        <authorList>
            <person name="Bayburt H."/>
            <person name="Kim J.M."/>
            <person name="Choi B.J."/>
            <person name="Jeon C.O."/>
        </authorList>
    </citation>
    <scope>NUCLEOTIDE SEQUENCE [LARGE SCALE GENOMIC DNA]</scope>
    <source>
        <strain evidence="8 9">KCTC 32108</strain>
    </source>
</reference>
<dbReference type="EMBL" id="JAWDIO010000002">
    <property type="protein sequence ID" value="MDU0353695.1"/>
    <property type="molecule type" value="Genomic_DNA"/>
</dbReference>
<dbReference type="PANTHER" id="PTHR23417:SF14">
    <property type="entry name" value="PENTACOTRIPEPTIDE-REPEAT REGION OF PRORP DOMAIN-CONTAINING PROTEIN"/>
    <property type="match status" value="1"/>
</dbReference>
<organism evidence="8 9">
    <name type="scientific">Paraglaciecola aquimarina</name>
    <dbReference type="NCBI Taxonomy" id="1235557"/>
    <lineage>
        <taxon>Bacteria</taxon>
        <taxon>Pseudomonadati</taxon>
        <taxon>Pseudomonadota</taxon>
        <taxon>Gammaproteobacteria</taxon>
        <taxon>Alteromonadales</taxon>
        <taxon>Alteromonadaceae</taxon>
        <taxon>Paraglaciecola</taxon>
    </lineage>
</organism>
<sequence length="220" mass="25008">MQKQARSISTNQIGIHPNLEKVVTRHLASTSQKPFSEHTEIAFKHTMAWLAGWQGPLILDSCCGVGESTAHIAANHPEAKVIGVDKSALRTDKHSSYATSLDNYLVIRADLNDFLRLLILENITLYKHYLLYPNPYPKSAHLQRRWYASSALPSIIKLGGILEVRSNWKLYIEEFSEALNIAKINNTVNAYKSESPITPFERKYWLSGQQSWQMLCTLPR</sequence>
<comment type="caution">
    <text evidence="8">The sequence shown here is derived from an EMBL/GenBank/DDBJ whole genome shotgun (WGS) entry which is preliminary data.</text>
</comment>
<dbReference type="InterPro" id="IPR029063">
    <property type="entry name" value="SAM-dependent_MTases_sf"/>
</dbReference>
<keyword evidence="5" id="KW-0808">Transferase</keyword>
<dbReference type="GO" id="GO:0008168">
    <property type="term" value="F:methyltransferase activity"/>
    <property type="evidence" value="ECO:0007669"/>
    <property type="project" value="UniProtKB-KW"/>
</dbReference>
<keyword evidence="4 8" id="KW-0489">Methyltransferase</keyword>
<dbReference type="CDD" id="cd02440">
    <property type="entry name" value="AdoMet_MTases"/>
    <property type="match status" value="1"/>
</dbReference>
<comment type="catalytic activity">
    <reaction evidence="1">
        <text>guanosine(46) in tRNA + S-adenosyl-L-methionine = N(7)-methylguanosine(46) in tRNA + S-adenosyl-L-homocysteine</text>
        <dbReference type="Rhea" id="RHEA:42708"/>
        <dbReference type="Rhea" id="RHEA-COMP:10188"/>
        <dbReference type="Rhea" id="RHEA-COMP:10189"/>
        <dbReference type="ChEBI" id="CHEBI:57856"/>
        <dbReference type="ChEBI" id="CHEBI:59789"/>
        <dbReference type="ChEBI" id="CHEBI:74269"/>
        <dbReference type="ChEBI" id="CHEBI:74480"/>
        <dbReference type="EC" id="2.1.1.33"/>
    </reaction>
</comment>
<evidence type="ECO:0000313" key="8">
    <source>
        <dbReference type="EMBL" id="MDU0353695.1"/>
    </source>
</evidence>
<evidence type="ECO:0000256" key="5">
    <source>
        <dbReference type="ARBA" id="ARBA00022679"/>
    </source>
</evidence>
<dbReference type="PROSITE" id="PS51625">
    <property type="entry name" value="SAM_MT_TRMB"/>
    <property type="match status" value="1"/>
</dbReference>
<keyword evidence="6" id="KW-0949">S-adenosyl-L-methionine</keyword>
<proteinExistence type="predicted"/>
<evidence type="ECO:0000256" key="1">
    <source>
        <dbReference type="ARBA" id="ARBA00000142"/>
    </source>
</evidence>
<keyword evidence="7" id="KW-0819">tRNA processing</keyword>
<dbReference type="PANTHER" id="PTHR23417">
    <property type="entry name" value="3-DEOXY-D-MANNO-OCTULOSONIC-ACID TRANSFERASE/TRNA GUANINE-N 7 - -METHYLTRANSFERASE"/>
    <property type="match status" value="1"/>
</dbReference>